<accession>A0A4R4E1N0</accession>
<evidence type="ECO:0000313" key="1">
    <source>
        <dbReference type="EMBL" id="TCZ73394.1"/>
    </source>
</evidence>
<dbReference type="InterPro" id="IPR002763">
    <property type="entry name" value="DUF72"/>
</dbReference>
<gene>
    <name evidence="1" type="ORF">E0486_06655</name>
</gene>
<dbReference type="PANTHER" id="PTHR30348:SF4">
    <property type="entry name" value="DUF72 DOMAIN-CONTAINING PROTEIN"/>
    <property type="match status" value="1"/>
</dbReference>
<dbReference type="PANTHER" id="PTHR30348">
    <property type="entry name" value="UNCHARACTERIZED PROTEIN YECE"/>
    <property type="match status" value="1"/>
</dbReference>
<dbReference type="InterPro" id="IPR036520">
    <property type="entry name" value="UPF0759_sf"/>
</dbReference>
<dbReference type="OrthoDB" id="9780310at2"/>
<name>A0A4R4E1N0_9BACT</name>
<dbReference type="AlphaFoldDB" id="A0A4R4E1N0"/>
<reference evidence="1 2" key="1">
    <citation type="submission" date="2019-03" db="EMBL/GenBank/DDBJ databases">
        <authorList>
            <person name="Kim M.K.M."/>
        </authorList>
    </citation>
    <scope>NUCLEOTIDE SEQUENCE [LARGE SCALE GENOMIC DNA]</scope>
    <source>
        <strain evidence="1 2">17J68-15</strain>
    </source>
</reference>
<organism evidence="1 2">
    <name type="scientific">Flaviaesturariibacter aridisoli</name>
    <dbReference type="NCBI Taxonomy" id="2545761"/>
    <lineage>
        <taxon>Bacteria</taxon>
        <taxon>Pseudomonadati</taxon>
        <taxon>Bacteroidota</taxon>
        <taxon>Chitinophagia</taxon>
        <taxon>Chitinophagales</taxon>
        <taxon>Chitinophagaceae</taxon>
        <taxon>Flaviaestuariibacter</taxon>
    </lineage>
</organism>
<comment type="caution">
    <text evidence="1">The sequence shown here is derived from an EMBL/GenBank/DDBJ whole genome shotgun (WGS) entry which is preliminary data.</text>
</comment>
<keyword evidence="2" id="KW-1185">Reference proteome</keyword>
<sequence length="249" mass="27959">MLPYFSGTSNIVVPHRQSEYPPEFRGASRLTYYASLFSSLEVNATFYKLPKGATVRKWSESVPEGFRFTFKVPKTVTHAKGFQFASEDIERFAEVVAEAADKRGCLLLQLPPSAKRDRHEELEGVLQSLSEEAPGWTLAVELRDNSWYERSVYRLLQHYQAVLVTHDMPASATPPLQLSERNVYLRYHGPEGGYRGSYPDEFLAGEADRIAGWLKEGRAVYAYFNNTMGAALANLQTLNALVAQRAGGQ</sequence>
<dbReference type="Pfam" id="PF01904">
    <property type="entry name" value="DUF72"/>
    <property type="match status" value="1"/>
</dbReference>
<proteinExistence type="predicted"/>
<protein>
    <submittedName>
        <fullName evidence="1">DUF72 domain-containing protein</fullName>
    </submittedName>
</protein>
<dbReference type="Gene3D" id="3.20.20.410">
    <property type="entry name" value="Protein of unknown function UPF0759"/>
    <property type="match status" value="1"/>
</dbReference>
<dbReference type="EMBL" id="SKFH01000007">
    <property type="protein sequence ID" value="TCZ73394.1"/>
    <property type="molecule type" value="Genomic_DNA"/>
</dbReference>
<dbReference type="Proteomes" id="UP000295164">
    <property type="component" value="Unassembled WGS sequence"/>
</dbReference>
<dbReference type="SUPFAM" id="SSF117396">
    <property type="entry name" value="TM1631-like"/>
    <property type="match status" value="1"/>
</dbReference>
<evidence type="ECO:0000313" key="2">
    <source>
        <dbReference type="Proteomes" id="UP000295164"/>
    </source>
</evidence>